<evidence type="ECO:0000313" key="4">
    <source>
        <dbReference type="EMBL" id="RNF40223.1"/>
    </source>
</evidence>
<dbReference type="Pfam" id="PF08240">
    <property type="entry name" value="ADH_N"/>
    <property type="match status" value="1"/>
</dbReference>
<dbReference type="SUPFAM" id="SSF50129">
    <property type="entry name" value="GroES-like"/>
    <property type="match status" value="1"/>
</dbReference>
<dbReference type="InterPro" id="IPR036291">
    <property type="entry name" value="NAD(P)-bd_dom_sf"/>
</dbReference>
<name>A0A3M8P997_9BACL</name>
<dbReference type="SUPFAM" id="SSF51735">
    <property type="entry name" value="NAD(P)-binding Rossmann-fold domains"/>
    <property type="match status" value="1"/>
</dbReference>
<dbReference type="Gene3D" id="3.90.180.10">
    <property type="entry name" value="Medium-chain alcohol dehydrogenases, catalytic domain"/>
    <property type="match status" value="1"/>
</dbReference>
<dbReference type="InterPro" id="IPR011032">
    <property type="entry name" value="GroES-like_sf"/>
</dbReference>
<proteinExistence type="predicted"/>
<keyword evidence="1" id="KW-0521">NADP</keyword>
<dbReference type="PROSITE" id="PS01162">
    <property type="entry name" value="QOR_ZETA_CRYSTAL"/>
    <property type="match status" value="1"/>
</dbReference>
<protein>
    <submittedName>
        <fullName evidence="4">Quinone oxidoreductase</fullName>
    </submittedName>
</protein>
<reference evidence="4 5" key="1">
    <citation type="journal article" date="2018" name="Int. J. Syst. Evol. Microbiol.">
        <title>Planococcus salinus sp. nov., a moderately halophilic bacterium isolated from a saline-alkali soil.</title>
        <authorList>
            <person name="Gan L."/>
        </authorList>
    </citation>
    <scope>NUCLEOTIDE SEQUENCE [LARGE SCALE GENOMIC DNA]</scope>
    <source>
        <strain evidence="4 5">LCB217</strain>
    </source>
</reference>
<comment type="caution">
    <text evidence="4">The sequence shown here is derived from an EMBL/GenBank/DDBJ whole genome shotgun (WGS) entry which is preliminary data.</text>
</comment>
<accession>A0A3M8P997</accession>
<dbReference type="InterPro" id="IPR002364">
    <property type="entry name" value="Quin_OxRdtase/zeta-crystal_CS"/>
</dbReference>
<dbReference type="Gene3D" id="3.40.50.720">
    <property type="entry name" value="NAD(P)-binding Rossmann-like Domain"/>
    <property type="match status" value="1"/>
</dbReference>
<gene>
    <name evidence="4" type="ORF">EEX84_06195</name>
</gene>
<sequence>MKAIVVDELGPPDVMKIKEKEMPKLADHQVLIKVQAISVNFADIKSRKGRYHGAAADASFTPGLDCAGEIVEIGDGVTRFAAGQRVMAFPAEGSYAEYVKADENLTFAVPDELDIETAAASLTVGITAYNVLKKVARIEQGETVLIHAAAGGIGSTAIQLAKLFGASQIIGTTSTAEKAETAKGFGADHVINYMEEDFTEQVQRLTDGKGADVILDTVAGEVFDKSVKCLAPFGRIISFGHANDDSAPGHVKTTELHSSCRSVLGYSTGTYRKHRPEFLHEAAEKITEYIISKELDIVISKRFKLSEAAEAHAHIESRKSIGKILLIP</sequence>
<feature type="domain" description="Enoyl reductase (ER)" evidence="3">
    <location>
        <begin position="10"/>
        <end position="326"/>
    </location>
</feature>
<dbReference type="GO" id="GO:0005829">
    <property type="term" value="C:cytosol"/>
    <property type="evidence" value="ECO:0007669"/>
    <property type="project" value="TreeGrafter"/>
</dbReference>
<dbReference type="GO" id="GO:0003960">
    <property type="term" value="F:quinone reductase (NADPH) activity"/>
    <property type="evidence" value="ECO:0007669"/>
    <property type="project" value="InterPro"/>
</dbReference>
<evidence type="ECO:0000256" key="1">
    <source>
        <dbReference type="ARBA" id="ARBA00022857"/>
    </source>
</evidence>
<dbReference type="InterPro" id="IPR013149">
    <property type="entry name" value="ADH-like_C"/>
</dbReference>
<evidence type="ECO:0000259" key="3">
    <source>
        <dbReference type="SMART" id="SM00829"/>
    </source>
</evidence>
<dbReference type="AlphaFoldDB" id="A0A3M8P997"/>
<dbReference type="SMART" id="SM00829">
    <property type="entry name" value="PKS_ER"/>
    <property type="match status" value="1"/>
</dbReference>
<dbReference type="GO" id="GO:0008270">
    <property type="term" value="F:zinc ion binding"/>
    <property type="evidence" value="ECO:0007669"/>
    <property type="project" value="InterPro"/>
</dbReference>
<evidence type="ECO:0000313" key="5">
    <source>
        <dbReference type="Proteomes" id="UP000275473"/>
    </source>
</evidence>
<dbReference type="InterPro" id="IPR047618">
    <property type="entry name" value="QOR-like"/>
</dbReference>
<dbReference type="CDD" id="cd05286">
    <property type="entry name" value="QOR2"/>
    <property type="match status" value="1"/>
</dbReference>
<dbReference type="GO" id="GO:0070402">
    <property type="term" value="F:NADPH binding"/>
    <property type="evidence" value="ECO:0007669"/>
    <property type="project" value="TreeGrafter"/>
</dbReference>
<keyword evidence="2" id="KW-0560">Oxidoreductase</keyword>
<evidence type="ECO:0000256" key="2">
    <source>
        <dbReference type="ARBA" id="ARBA00023002"/>
    </source>
</evidence>
<dbReference type="InterPro" id="IPR013154">
    <property type="entry name" value="ADH-like_N"/>
</dbReference>
<dbReference type="PANTHER" id="PTHR48106">
    <property type="entry name" value="QUINONE OXIDOREDUCTASE PIG3-RELATED"/>
    <property type="match status" value="1"/>
</dbReference>
<dbReference type="EMBL" id="RIAX01000003">
    <property type="protein sequence ID" value="RNF40223.1"/>
    <property type="molecule type" value="Genomic_DNA"/>
</dbReference>
<dbReference type="InterPro" id="IPR020843">
    <property type="entry name" value="ER"/>
</dbReference>
<dbReference type="RefSeq" id="WP_123164732.1">
    <property type="nucleotide sequence ID" value="NZ_RIAX01000003.1"/>
</dbReference>
<dbReference type="PANTHER" id="PTHR48106:SF13">
    <property type="entry name" value="QUINONE OXIDOREDUCTASE-RELATED"/>
    <property type="match status" value="1"/>
</dbReference>
<dbReference type="GO" id="GO:0035925">
    <property type="term" value="F:mRNA 3'-UTR AU-rich region binding"/>
    <property type="evidence" value="ECO:0007669"/>
    <property type="project" value="TreeGrafter"/>
</dbReference>
<keyword evidence="5" id="KW-1185">Reference proteome</keyword>
<dbReference type="Proteomes" id="UP000275473">
    <property type="component" value="Unassembled WGS sequence"/>
</dbReference>
<dbReference type="Pfam" id="PF00107">
    <property type="entry name" value="ADH_zinc_N"/>
    <property type="match status" value="1"/>
</dbReference>
<dbReference type="OrthoDB" id="9787435at2"/>
<organism evidence="4 5">
    <name type="scientific">Planococcus salinus</name>
    <dbReference type="NCBI Taxonomy" id="1848460"/>
    <lineage>
        <taxon>Bacteria</taxon>
        <taxon>Bacillati</taxon>
        <taxon>Bacillota</taxon>
        <taxon>Bacilli</taxon>
        <taxon>Bacillales</taxon>
        <taxon>Caryophanaceae</taxon>
        <taxon>Planococcus</taxon>
    </lineage>
</organism>